<dbReference type="Pfam" id="PF06210">
    <property type="entry name" value="DUF1003"/>
    <property type="match status" value="1"/>
</dbReference>
<name>A0A1E3LS22_9SPHN</name>
<protein>
    <recommendedName>
        <fullName evidence="4">DUF1003 domain-containing protein</fullName>
    </recommendedName>
</protein>
<proteinExistence type="predicted"/>
<dbReference type="Proteomes" id="UP000094487">
    <property type="component" value="Unassembled WGS sequence"/>
</dbReference>
<sequence length="176" mass="19716">MAPQAPAQMADTLKQNIAALAERERIEQARAPLSERIARRITAFTGSMTFVVLHLVVYSLWIFINLGWLPIIPKFDPTFVVLAMEASVEAIFLSTFVLITQNRMAAAADRRAALDLHVNLLAEHELTKVAELVQRIAERLGVPADAPELREVTKDVEPTQVLDALDQRRREEGLDH</sequence>
<evidence type="ECO:0008006" key="4">
    <source>
        <dbReference type="Google" id="ProtNLM"/>
    </source>
</evidence>
<keyword evidence="1" id="KW-0472">Membrane</keyword>
<dbReference type="EMBL" id="MDDS01000068">
    <property type="protein sequence ID" value="ODP36539.1"/>
    <property type="molecule type" value="Genomic_DNA"/>
</dbReference>
<comment type="caution">
    <text evidence="2">The sequence shown here is derived from an EMBL/GenBank/DDBJ whole genome shotgun (WGS) entry which is preliminary data.</text>
</comment>
<reference evidence="2 3" key="1">
    <citation type="submission" date="2016-08" db="EMBL/GenBank/DDBJ databases">
        <title>Draft genome of the agarase producing Sphingomonas sp. MCT13.</title>
        <authorList>
            <person name="D'Andrea M.M."/>
            <person name="Rossolini G.M."/>
            <person name="Thaller M.C."/>
        </authorList>
    </citation>
    <scope>NUCLEOTIDE SEQUENCE [LARGE SCALE GENOMIC DNA]</scope>
    <source>
        <strain evidence="2 3">MCT13</strain>
    </source>
</reference>
<keyword evidence="3" id="KW-1185">Reference proteome</keyword>
<dbReference type="OrthoDB" id="9795736at2"/>
<keyword evidence="1" id="KW-0812">Transmembrane</keyword>
<evidence type="ECO:0000256" key="1">
    <source>
        <dbReference type="SAM" id="Phobius"/>
    </source>
</evidence>
<keyword evidence="1" id="KW-1133">Transmembrane helix</keyword>
<evidence type="ECO:0000313" key="2">
    <source>
        <dbReference type="EMBL" id="ODP36539.1"/>
    </source>
</evidence>
<feature type="transmembrane region" description="Helical" evidence="1">
    <location>
        <begin position="41"/>
        <end position="64"/>
    </location>
</feature>
<accession>A0A1E3LS22</accession>
<gene>
    <name evidence="2" type="ORF">BFL28_05525</name>
</gene>
<dbReference type="RefSeq" id="WP_069321805.1">
    <property type="nucleotide sequence ID" value="NZ_MDDS01000068.1"/>
</dbReference>
<evidence type="ECO:0000313" key="3">
    <source>
        <dbReference type="Proteomes" id="UP000094487"/>
    </source>
</evidence>
<dbReference type="STRING" id="1888892.BFL28_05525"/>
<dbReference type="AlphaFoldDB" id="A0A1E3LS22"/>
<dbReference type="InterPro" id="IPR010406">
    <property type="entry name" value="DUF1003"/>
</dbReference>
<feature type="transmembrane region" description="Helical" evidence="1">
    <location>
        <begin position="79"/>
        <end position="100"/>
    </location>
</feature>
<organism evidence="2 3">
    <name type="scientific">Sphingomonas turrisvirgatae</name>
    <dbReference type="NCBI Taxonomy" id="1888892"/>
    <lineage>
        <taxon>Bacteria</taxon>
        <taxon>Pseudomonadati</taxon>
        <taxon>Pseudomonadota</taxon>
        <taxon>Alphaproteobacteria</taxon>
        <taxon>Sphingomonadales</taxon>
        <taxon>Sphingomonadaceae</taxon>
        <taxon>Sphingomonas</taxon>
    </lineage>
</organism>